<dbReference type="RefSeq" id="WP_329353942.1">
    <property type="nucleotide sequence ID" value="NZ_CP109490.1"/>
</dbReference>
<proteinExistence type="predicted"/>
<feature type="compositionally biased region" description="Gly residues" evidence="1">
    <location>
        <begin position="157"/>
        <end position="168"/>
    </location>
</feature>
<keyword evidence="3" id="KW-1185">Reference proteome</keyword>
<organism evidence="2 3">
    <name type="scientific">Streptomyces anulatus</name>
    <name type="common">Streptomyces chrysomallus</name>
    <dbReference type="NCBI Taxonomy" id="1892"/>
    <lineage>
        <taxon>Bacteria</taxon>
        <taxon>Bacillati</taxon>
        <taxon>Actinomycetota</taxon>
        <taxon>Actinomycetes</taxon>
        <taxon>Kitasatosporales</taxon>
        <taxon>Streptomycetaceae</taxon>
        <taxon>Streptomyces</taxon>
    </lineage>
</organism>
<evidence type="ECO:0000313" key="2">
    <source>
        <dbReference type="EMBL" id="WUX34866.1"/>
    </source>
</evidence>
<name>A0ABZ1Z7W2_STRAQ</name>
<feature type="compositionally biased region" description="Low complexity" evidence="1">
    <location>
        <begin position="10"/>
        <end position="27"/>
    </location>
</feature>
<dbReference type="EMBL" id="CP109491">
    <property type="protein sequence ID" value="WUX34866.1"/>
    <property type="molecule type" value="Genomic_DNA"/>
</dbReference>
<evidence type="ECO:0000313" key="3">
    <source>
        <dbReference type="Proteomes" id="UP001431926"/>
    </source>
</evidence>
<sequence>MGTEESTGFEPATGDGPPAAEPAAARAASVRTAFEGLLQIRRLTGAGRPDPVAAPAPWELNRPVRAVALALERSGAIPSAVDPSGRRVSAGYRVSSGESAGSVRVEWTGPPGSGAAHDEEEALAGCASALRELGWTVLLYRGPRRRRYLEVEPPSGVSGGLSGGHGRA</sequence>
<evidence type="ECO:0000256" key="1">
    <source>
        <dbReference type="SAM" id="MobiDB-lite"/>
    </source>
</evidence>
<accession>A0ABZ1Z7W2</accession>
<feature type="region of interest" description="Disordered" evidence="1">
    <location>
        <begin position="1"/>
        <end position="27"/>
    </location>
</feature>
<reference evidence="2" key="1">
    <citation type="submission" date="2022-10" db="EMBL/GenBank/DDBJ databases">
        <title>The complete genomes of actinobacterial strains from the NBC collection.</title>
        <authorList>
            <person name="Joergensen T.S."/>
            <person name="Alvarez Arevalo M."/>
            <person name="Sterndorff E.B."/>
            <person name="Faurdal D."/>
            <person name="Vuksanovic O."/>
            <person name="Mourched A.-S."/>
            <person name="Charusanti P."/>
            <person name="Shaw S."/>
            <person name="Blin K."/>
            <person name="Weber T."/>
        </authorList>
    </citation>
    <scope>NUCLEOTIDE SEQUENCE</scope>
    <source>
        <strain evidence="2">NBC_01436</strain>
    </source>
</reference>
<feature type="region of interest" description="Disordered" evidence="1">
    <location>
        <begin position="149"/>
        <end position="168"/>
    </location>
</feature>
<dbReference type="Proteomes" id="UP001431926">
    <property type="component" value="Chromosome"/>
</dbReference>
<feature type="region of interest" description="Disordered" evidence="1">
    <location>
        <begin position="78"/>
        <end position="117"/>
    </location>
</feature>
<protein>
    <submittedName>
        <fullName evidence="2">Uncharacterized protein</fullName>
    </submittedName>
</protein>
<gene>
    <name evidence="2" type="ORF">OG367_00905</name>
</gene>